<comment type="similarity">
    <text evidence="1">Belongs to the mab-21 family.</text>
</comment>
<evidence type="ECO:0000313" key="3">
    <source>
        <dbReference type="EMBL" id="CAG2244445.1"/>
    </source>
</evidence>
<evidence type="ECO:0000256" key="1">
    <source>
        <dbReference type="ARBA" id="ARBA00008307"/>
    </source>
</evidence>
<comment type="caution">
    <text evidence="3">The sequence shown here is derived from an EMBL/GenBank/DDBJ whole genome shotgun (WGS) entry which is preliminary data.</text>
</comment>
<dbReference type="Pfam" id="PF03281">
    <property type="entry name" value="Mab-21"/>
    <property type="match status" value="1"/>
</dbReference>
<protein>
    <recommendedName>
        <fullName evidence="2">Mab-21-like nucleotidyltransferase domain-containing protein</fullName>
    </recommendedName>
</protein>
<keyword evidence="4" id="KW-1185">Reference proteome</keyword>
<dbReference type="PANTHER" id="PTHR10656">
    <property type="entry name" value="CELL FATE DETERMINING PROTEIN MAB21-RELATED"/>
    <property type="match status" value="1"/>
</dbReference>
<sequence>MNNFTYEENKHLSEIMNGTERSLAVARIQQQNVERLNTIIELLCGLLKRPYMAFVGSIAEGTDDDERHPGYSKIQVDNLPENSELENYTVRIAGPSYLKNSVKKLIIKDRALHNFPFELSSHGAAYTAEVHYIHGESILINRDSEEVDHVLCIKRPDWPDEAAEWKTRNMHSNWPTDKLVTKITKSGYLLTAVGSKESIESEIQWRVSFNEAELLLIKSFNETQLHCIAF</sequence>
<feature type="domain" description="Mab-21-like nucleotidyltransferase" evidence="2">
    <location>
        <begin position="95"/>
        <end position="218"/>
    </location>
</feature>
<dbReference type="EMBL" id="CAJPWZ010002737">
    <property type="protein sequence ID" value="CAG2244445.1"/>
    <property type="molecule type" value="Genomic_DNA"/>
</dbReference>
<evidence type="ECO:0000259" key="2">
    <source>
        <dbReference type="Pfam" id="PF03281"/>
    </source>
</evidence>
<dbReference type="InterPro" id="IPR046903">
    <property type="entry name" value="Mab-21-like_nuc_Trfase"/>
</dbReference>
<evidence type="ECO:0000313" key="4">
    <source>
        <dbReference type="Proteomes" id="UP000683360"/>
    </source>
</evidence>
<dbReference type="PANTHER" id="PTHR10656:SF42">
    <property type="entry name" value="CYCLIC GMP-AMP SYNTHASE-LIKE PROTEIN-RELATED"/>
    <property type="match status" value="1"/>
</dbReference>
<organism evidence="3 4">
    <name type="scientific">Mytilus edulis</name>
    <name type="common">Blue mussel</name>
    <dbReference type="NCBI Taxonomy" id="6550"/>
    <lineage>
        <taxon>Eukaryota</taxon>
        <taxon>Metazoa</taxon>
        <taxon>Spiralia</taxon>
        <taxon>Lophotrochozoa</taxon>
        <taxon>Mollusca</taxon>
        <taxon>Bivalvia</taxon>
        <taxon>Autobranchia</taxon>
        <taxon>Pteriomorphia</taxon>
        <taxon>Mytilida</taxon>
        <taxon>Mytiloidea</taxon>
        <taxon>Mytilidae</taxon>
        <taxon>Mytilinae</taxon>
        <taxon>Mytilus</taxon>
    </lineage>
</organism>
<reference evidence="3" key="1">
    <citation type="submission" date="2021-03" db="EMBL/GenBank/DDBJ databases">
        <authorList>
            <person name="Bekaert M."/>
        </authorList>
    </citation>
    <scope>NUCLEOTIDE SEQUENCE</scope>
</reference>
<dbReference type="AlphaFoldDB" id="A0A8S3UKM5"/>
<dbReference type="Proteomes" id="UP000683360">
    <property type="component" value="Unassembled WGS sequence"/>
</dbReference>
<proteinExistence type="inferred from homology"/>
<dbReference type="OrthoDB" id="10359583at2759"/>
<name>A0A8S3UKM5_MYTED</name>
<gene>
    <name evidence="3" type="ORF">MEDL_56480</name>
</gene>
<accession>A0A8S3UKM5</accession>